<gene>
    <name evidence="2" type="ORF">Cvel_7043</name>
</gene>
<sequence length="439" mass="48576">MERKGRLDGVRRLFNCTTKATLIKASEEMSKIIAAVSITEYKDIASLIVEQIRTTPPDIVVGLLSDGVLTGRFCSLLERTPRLHYLVVGELQRTIQSGGVKGEKDFMYKLGFVCSRILSPSEVKGGLQIEQTYDAKSFVSSLTFLITYTQSLCQINGSNELGPKNTKALYRLLVTLNSIKNTPNLRLDASAVFSADAFSYENEIAPLKEKLQLSTSDSIVTPYAVPPFALQPRVLVSLQTSAPHDDPTLRSEDPGAAPGPFFRTTAQETALDELLQTDITHQAMISEEEERAPSPEALQRMTQCMNEGLGGAAAFFGEISDRKQVSESTQQKPMPAQLKRLTNYIQKTEIPSLQKKRSSLLLEADQQGGLFLKTTDKEEGRKALDRQHALIQEADGFQEAENTLIQWAWRAEADREFPEGEVPKEVTNAVNNLNTSSQS</sequence>
<reference evidence="2" key="1">
    <citation type="submission" date="2014-11" db="EMBL/GenBank/DDBJ databases">
        <authorList>
            <person name="Otto D Thomas"/>
            <person name="Naeem Raeece"/>
        </authorList>
    </citation>
    <scope>NUCLEOTIDE SEQUENCE</scope>
</reference>
<dbReference type="EMBL" id="CDMZ01002837">
    <property type="protein sequence ID" value="CEM44072.1"/>
    <property type="molecule type" value="Genomic_DNA"/>
</dbReference>
<organism evidence="2">
    <name type="scientific">Chromera velia CCMP2878</name>
    <dbReference type="NCBI Taxonomy" id="1169474"/>
    <lineage>
        <taxon>Eukaryota</taxon>
        <taxon>Sar</taxon>
        <taxon>Alveolata</taxon>
        <taxon>Colpodellida</taxon>
        <taxon>Chromeraceae</taxon>
        <taxon>Chromera</taxon>
    </lineage>
</organism>
<dbReference type="VEuPathDB" id="CryptoDB:Cvel_7043"/>
<evidence type="ECO:0000256" key="1">
    <source>
        <dbReference type="SAM" id="MobiDB-lite"/>
    </source>
</evidence>
<feature type="region of interest" description="Disordered" evidence="1">
    <location>
        <begin position="241"/>
        <end position="261"/>
    </location>
</feature>
<proteinExistence type="predicted"/>
<protein>
    <submittedName>
        <fullName evidence="2">Uncharacterized protein</fullName>
    </submittedName>
</protein>
<name>A0A0G4HJ58_9ALVE</name>
<feature type="compositionally biased region" description="Basic and acidic residues" evidence="1">
    <location>
        <begin position="243"/>
        <end position="253"/>
    </location>
</feature>
<accession>A0A0G4HJ58</accession>
<dbReference type="AlphaFoldDB" id="A0A0G4HJ58"/>
<evidence type="ECO:0000313" key="2">
    <source>
        <dbReference type="EMBL" id="CEM44072.1"/>
    </source>
</evidence>